<dbReference type="AlphaFoldDB" id="A0A1B1U6I0"/>
<evidence type="ECO:0000313" key="3">
    <source>
        <dbReference type="Proteomes" id="UP000092884"/>
    </source>
</evidence>
<evidence type="ECO:0000313" key="2">
    <source>
        <dbReference type="EMBL" id="ANV98346.1"/>
    </source>
</evidence>
<keyword evidence="3" id="KW-1185">Reference proteome</keyword>
<dbReference type="PROSITE" id="PS50943">
    <property type="entry name" value="HTH_CROC1"/>
    <property type="match status" value="1"/>
</dbReference>
<organism evidence="2 3">
    <name type="scientific">Helicobacter enhydrae</name>
    <dbReference type="NCBI Taxonomy" id="222136"/>
    <lineage>
        <taxon>Bacteria</taxon>
        <taxon>Pseudomonadati</taxon>
        <taxon>Campylobacterota</taxon>
        <taxon>Epsilonproteobacteria</taxon>
        <taxon>Campylobacterales</taxon>
        <taxon>Helicobacteraceae</taxon>
        <taxon>Helicobacter</taxon>
    </lineage>
</organism>
<dbReference type="RefSeq" id="WP_066340954.1">
    <property type="nucleotide sequence ID" value="NZ_CP016503.1"/>
</dbReference>
<dbReference type="Gene3D" id="1.10.260.40">
    <property type="entry name" value="lambda repressor-like DNA-binding domains"/>
    <property type="match status" value="1"/>
</dbReference>
<dbReference type="Proteomes" id="UP000092884">
    <property type="component" value="Chromosome"/>
</dbReference>
<sequence length="93" mass="10392">MATIKFSEVKKELMQNPEFKKEYEALGDEFNAIEALIDTRNKAKLTQAQVAEKMGITQSAVAKIESGAWNIKFSTFSNYLKACGQRVAITKLS</sequence>
<dbReference type="Pfam" id="PF01381">
    <property type="entry name" value="HTH_3"/>
    <property type="match status" value="1"/>
</dbReference>
<proteinExistence type="predicted"/>
<dbReference type="SUPFAM" id="SSF47413">
    <property type="entry name" value="lambda repressor-like DNA-binding domains"/>
    <property type="match status" value="1"/>
</dbReference>
<dbReference type="InterPro" id="IPR001387">
    <property type="entry name" value="Cro/C1-type_HTH"/>
</dbReference>
<dbReference type="GO" id="GO:0003677">
    <property type="term" value="F:DNA binding"/>
    <property type="evidence" value="ECO:0007669"/>
    <property type="project" value="InterPro"/>
</dbReference>
<feature type="domain" description="HTH cro/C1-type" evidence="1">
    <location>
        <begin position="36"/>
        <end position="92"/>
    </location>
</feature>
<gene>
    <name evidence="2" type="ORF">BBW65_05815</name>
</gene>
<accession>A0A1B1U6I0</accession>
<dbReference type="SMART" id="SM00530">
    <property type="entry name" value="HTH_XRE"/>
    <property type="match status" value="1"/>
</dbReference>
<dbReference type="CDD" id="cd00093">
    <property type="entry name" value="HTH_XRE"/>
    <property type="match status" value="1"/>
</dbReference>
<dbReference type="OrthoDB" id="5330055at2"/>
<reference evidence="3" key="1">
    <citation type="submission" date="2016-07" db="EMBL/GenBank/DDBJ databases">
        <authorList>
            <person name="Florea S."/>
            <person name="Webb J.S."/>
            <person name="Jaromczyk J."/>
            <person name="Schardl C.L."/>
        </authorList>
    </citation>
    <scope>NUCLEOTIDE SEQUENCE [LARGE SCALE GENOMIC DNA]</scope>
    <source>
        <strain evidence="3">MIT 01-6242</strain>
    </source>
</reference>
<dbReference type="EMBL" id="CP016503">
    <property type="protein sequence ID" value="ANV98346.1"/>
    <property type="molecule type" value="Genomic_DNA"/>
</dbReference>
<name>A0A1B1U6I0_9HELI</name>
<protein>
    <submittedName>
        <fullName evidence="2">Transcriptional regulator</fullName>
    </submittedName>
</protein>
<dbReference type="STRING" id="222136.BBW65_05815"/>
<dbReference type="InterPro" id="IPR010982">
    <property type="entry name" value="Lambda_DNA-bd_dom_sf"/>
</dbReference>
<evidence type="ECO:0000259" key="1">
    <source>
        <dbReference type="PROSITE" id="PS50943"/>
    </source>
</evidence>
<dbReference type="KEGG" id="het:BBW65_05815"/>